<dbReference type="InterPro" id="IPR000210">
    <property type="entry name" value="BTB/POZ_dom"/>
</dbReference>
<reference evidence="3" key="1">
    <citation type="journal article" date="2014" name="PLoS ONE">
        <title>Transcriptome-Based Identification of ABC Transporters in the Western Tarnished Plant Bug Lygus hesperus.</title>
        <authorList>
            <person name="Hull J.J."/>
            <person name="Chaney K."/>
            <person name="Geib S.M."/>
            <person name="Fabrick J.A."/>
            <person name="Brent C.S."/>
            <person name="Walsh D."/>
            <person name="Lavine L.C."/>
        </authorList>
    </citation>
    <scope>NUCLEOTIDE SEQUENCE</scope>
</reference>
<dbReference type="Gene3D" id="3.30.710.10">
    <property type="entry name" value="Potassium Channel Kv1.1, Chain A"/>
    <property type="match status" value="1"/>
</dbReference>
<accession>A0A0A9WAN7</accession>
<evidence type="ECO:0000313" key="3">
    <source>
        <dbReference type="EMBL" id="JAG04471.1"/>
    </source>
</evidence>
<feature type="domain" description="BTB" evidence="1">
    <location>
        <begin position="206"/>
        <end position="272"/>
    </location>
</feature>
<dbReference type="SMART" id="SM00225">
    <property type="entry name" value="BTB"/>
    <property type="match status" value="1"/>
</dbReference>
<dbReference type="Pfam" id="PF00651">
    <property type="entry name" value="BTB"/>
    <property type="match status" value="1"/>
</dbReference>
<sequence length="363" mass="41400">VSSNPCSSLQNILIVNALKIMRRCAILSCCLFLHLINLTVTKDTPMVDFVWEVRETDLLAKQNGEMMYSPEFRTYNDSVEHSWMLRLSPHGRKPDDTENCSLSLCYNGQAVVETKYQLYLNNKFNRYTHGGLTSDVFPGDESRCWGYDHFISREVVLDKAKGYLFGDKVKIGVRIQSDPIRMSNVEEYSGVLIKSLNRQRVLGKYADLILDSSRGVWQAHKVIVSSQSAVIDEKLSNVTDKYPIRVVISDEYCADVGSVLQFVYTGSVNNSSESVKDLVNCAHNLKIDSLKSFCEDELLNNVTCENLIDRFILSHRYQLPTLKAVLMNYVSHTKCSTIRYDIKEKLKNFPDLLLEITSFLLNN</sequence>
<dbReference type="GO" id="GO:0030163">
    <property type="term" value="P:protein catabolic process"/>
    <property type="evidence" value="ECO:0007669"/>
    <property type="project" value="UniProtKB-ARBA"/>
</dbReference>
<dbReference type="InterPro" id="IPR008974">
    <property type="entry name" value="TRAF-like"/>
</dbReference>
<reference evidence="3" key="2">
    <citation type="submission" date="2014-07" db="EMBL/GenBank/DDBJ databases">
        <authorList>
            <person name="Hull J."/>
        </authorList>
    </citation>
    <scope>NUCLEOTIDE SEQUENCE</scope>
</reference>
<dbReference type="InterPro" id="IPR011333">
    <property type="entry name" value="SKP1/BTB/POZ_sf"/>
</dbReference>
<feature type="non-terminal residue" evidence="3">
    <location>
        <position position="1"/>
    </location>
</feature>
<dbReference type="AlphaFoldDB" id="A0A0A9WAN7"/>
<name>A0A0A9WAN7_LYGHE</name>
<dbReference type="EMBL" id="GBHO01039133">
    <property type="protein sequence ID" value="JAG04471.1"/>
    <property type="molecule type" value="Transcribed_RNA"/>
</dbReference>
<dbReference type="SUPFAM" id="SSF54695">
    <property type="entry name" value="POZ domain"/>
    <property type="match status" value="1"/>
</dbReference>
<dbReference type="PANTHER" id="PTHR24413">
    <property type="entry name" value="SPECKLE-TYPE POZ PROTEIN"/>
    <property type="match status" value="1"/>
</dbReference>
<organism evidence="3">
    <name type="scientific">Lygus hesperus</name>
    <name type="common">Western plant bug</name>
    <dbReference type="NCBI Taxonomy" id="30085"/>
    <lineage>
        <taxon>Eukaryota</taxon>
        <taxon>Metazoa</taxon>
        <taxon>Ecdysozoa</taxon>
        <taxon>Arthropoda</taxon>
        <taxon>Hexapoda</taxon>
        <taxon>Insecta</taxon>
        <taxon>Pterygota</taxon>
        <taxon>Neoptera</taxon>
        <taxon>Paraneoptera</taxon>
        <taxon>Hemiptera</taxon>
        <taxon>Heteroptera</taxon>
        <taxon>Panheteroptera</taxon>
        <taxon>Cimicomorpha</taxon>
        <taxon>Miridae</taxon>
        <taxon>Mirini</taxon>
        <taxon>Lygus</taxon>
    </lineage>
</organism>
<protein>
    <submittedName>
        <fullName evidence="3">Protein roadkill</fullName>
    </submittedName>
</protein>
<evidence type="ECO:0000259" key="2">
    <source>
        <dbReference type="PROSITE" id="PS50144"/>
    </source>
</evidence>
<feature type="domain" description="MATH" evidence="2">
    <location>
        <begin position="46"/>
        <end position="175"/>
    </location>
</feature>
<dbReference type="PROSITE" id="PS50144">
    <property type="entry name" value="MATH"/>
    <property type="match status" value="1"/>
</dbReference>
<proteinExistence type="predicted"/>
<evidence type="ECO:0000259" key="1">
    <source>
        <dbReference type="PROSITE" id="PS50097"/>
    </source>
</evidence>
<dbReference type="Pfam" id="PF22486">
    <property type="entry name" value="MATH_2"/>
    <property type="match status" value="1"/>
</dbReference>
<dbReference type="InterPro" id="IPR002083">
    <property type="entry name" value="MATH/TRAF_dom"/>
</dbReference>
<gene>
    <name evidence="3" type="primary">rdx_7</name>
    <name evidence="3" type="ORF">CM83_69821</name>
</gene>
<dbReference type="Gene3D" id="2.60.210.10">
    <property type="entry name" value="Apoptosis, Tumor Necrosis Factor Receptor Associated Protein 2, Chain A"/>
    <property type="match status" value="1"/>
</dbReference>
<dbReference type="CDD" id="cd00121">
    <property type="entry name" value="MATH"/>
    <property type="match status" value="1"/>
</dbReference>
<dbReference type="PROSITE" id="PS50097">
    <property type="entry name" value="BTB"/>
    <property type="match status" value="1"/>
</dbReference>
<dbReference type="SUPFAM" id="SSF49599">
    <property type="entry name" value="TRAF domain-like"/>
    <property type="match status" value="1"/>
</dbReference>